<evidence type="ECO:0008006" key="5">
    <source>
        <dbReference type="Google" id="ProtNLM"/>
    </source>
</evidence>
<accession>A0A7Y3RK96</accession>
<evidence type="ECO:0000313" key="4">
    <source>
        <dbReference type="Proteomes" id="UP000536835"/>
    </source>
</evidence>
<protein>
    <recommendedName>
        <fullName evidence="5">DUF883 domain-containing protein</fullName>
    </recommendedName>
</protein>
<organism evidence="3 4">
    <name type="scientific">Parvularcula mediterranea</name>
    <dbReference type="NCBI Taxonomy" id="2732508"/>
    <lineage>
        <taxon>Bacteria</taxon>
        <taxon>Pseudomonadati</taxon>
        <taxon>Pseudomonadota</taxon>
        <taxon>Alphaproteobacteria</taxon>
        <taxon>Parvularculales</taxon>
        <taxon>Parvularculaceae</taxon>
        <taxon>Parvularcula</taxon>
    </lineage>
</organism>
<feature type="transmembrane region" description="Helical" evidence="2">
    <location>
        <begin position="71"/>
        <end position="89"/>
    </location>
</feature>
<name>A0A7Y3RK96_9PROT</name>
<dbReference type="AlphaFoldDB" id="A0A7Y3RK96"/>
<dbReference type="EMBL" id="JABFCX010000002">
    <property type="protein sequence ID" value="NNU15101.1"/>
    <property type="molecule type" value="Genomic_DNA"/>
</dbReference>
<evidence type="ECO:0000313" key="3">
    <source>
        <dbReference type="EMBL" id="NNU15101.1"/>
    </source>
</evidence>
<dbReference type="Proteomes" id="UP000536835">
    <property type="component" value="Unassembled WGS sequence"/>
</dbReference>
<evidence type="ECO:0000256" key="1">
    <source>
        <dbReference type="SAM" id="Coils"/>
    </source>
</evidence>
<keyword evidence="2" id="KW-0812">Transmembrane</keyword>
<reference evidence="3 4" key="1">
    <citation type="submission" date="2020-05" db="EMBL/GenBank/DDBJ databases">
        <title>Parvularcula mediterraneae sp. nov., isolated from polypropylene straw from shallow seawater of the seashore of Laganas in Zakynthos island, Greece.</title>
        <authorList>
            <person name="Szabo I."/>
            <person name="Al-Omari J."/>
            <person name="Rado J."/>
            <person name="Szerdahelyi G.S."/>
        </authorList>
    </citation>
    <scope>NUCLEOTIDE SEQUENCE [LARGE SCALE GENOMIC DNA]</scope>
    <source>
        <strain evidence="3 4">ZS-1/3</strain>
    </source>
</reference>
<evidence type="ECO:0000256" key="2">
    <source>
        <dbReference type="SAM" id="Phobius"/>
    </source>
</evidence>
<feature type="coiled-coil region" evidence="1">
    <location>
        <begin position="14"/>
        <end position="68"/>
    </location>
</feature>
<keyword evidence="1" id="KW-0175">Coiled coil</keyword>
<sequence length="91" mass="9815">MASTQSANSNDSRVEELNKAVEDIRARIRAATSEIDSGEAVEELQQAVSIAMEEMSDLQSRLEVATRKNPMLALGGALAVGYMLGNLFSKK</sequence>
<dbReference type="RefSeq" id="WP_173196300.1">
    <property type="nucleotide sequence ID" value="NZ_JABFCX010000002.1"/>
</dbReference>
<keyword evidence="4" id="KW-1185">Reference proteome</keyword>
<keyword evidence="2" id="KW-1133">Transmembrane helix</keyword>
<gene>
    <name evidence="3" type="ORF">HK107_02025</name>
</gene>
<keyword evidence="2" id="KW-0472">Membrane</keyword>
<proteinExistence type="predicted"/>
<comment type="caution">
    <text evidence="3">The sequence shown here is derived from an EMBL/GenBank/DDBJ whole genome shotgun (WGS) entry which is preliminary data.</text>
</comment>